<reference evidence="1" key="2">
    <citation type="submission" date="2014-06" db="EMBL/GenBank/DDBJ databases">
        <title>The complete genome of Blastobotrys (Arxula) adeninivorans LS3 - a yeast of biotechnological interest.</title>
        <authorList>
            <person name="Kunze G."/>
            <person name="Gaillardin C."/>
            <person name="Czernicka M."/>
            <person name="Durrens P."/>
            <person name="Martin T."/>
            <person name="Boer E."/>
            <person name="Gabaldon T."/>
            <person name="Cruz J."/>
            <person name="Talla E."/>
            <person name="Marck C."/>
            <person name="Goffeau A."/>
            <person name="Barbe V."/>
            <person name="Baret P."/>
            <person name="Baronian K."/>
            <person name="Beier S."/>
            <person name="Bleykasten C."/>
            <person name="Bode R."/>
            <person name="Casaregola S."/>
            <person name="Despons L."/>
            <person name="Fairhead C."/>
            <person name="Giersberg M."/>
            <person name="Gierski P."/>
            <person name="Hahnel U."/>
            <person name="Hartmann A."/>
            <person name="Jankowska D."/>
            <person name="Jubin C."/>
            <person name="Jung P."/>
            <person name="Lafontaine I."/>
            <person name="Leh-Louis V."/>
            <person name="Lemaire M."/>
            <person name="Marcet-Houben M."/>
            <person name="Mascher M."/>
            <person name="Morel G."/>
            <person name="Richard G.-F."/>
            <person name="Riechen J."/>
            <person name="Sacerdot C."/>
            <person name="Sarkar A."/>
            <person name="Savel G."/>
            <person name="Schacherer J."/>
            <person name="Sherman D."/>
            <person name="Straub M.-L."/>
            <person name="Stein N."/>
            <person name="Thierry A."/>
            <person name="Trautwein-Schult A."/>
            <person name="Westhof E."/>
            <person name="Worch S."/>
            <person name="Dujon B."/>
            <person name="Souciet J.-L."/>
            <person name="Wincker P."/>
            <person name="Scholz U."/>
            <person name="Neuveglise N."/>
        </authorList>
    </citation>
    <scope>NUCLEOTIDE SEQUENCE</scope>
    <source>
        <strain evidence="1">LS3</strain>
    </source>
</reference>
<organism evidence="1">
    <name type="scientific">Blastobotrys adeninivorans</name>
    <name type="common">Yeast</name>
    <name type="synonym">Arxula adeninivorans</name>
    <dbReference type="NCBI Taxonomy" id="409370"/>
    <lineage>
        <taxon>Eukaryota</taxon>
        <taxon>Fungi</taxon>
        <taxon>Dikarya</taxon>
        <taxon>Ascomycota</taxon>
        <taxon>Saccharomycotina</taxon>
        <taxon>Dipodascomycetes</taxon>
        <taxon>Dipodascales</taxon>
        <taxon>Trichomonascaceae</taxon>
        <taxon>Blastobotrys</taxon>
    </lineage>
</organism>
<gene>
    <name evidence="1" type="ORF">GNLVRS02_ARAD1D31284g</name>
</gene>
<dbReference type="EMBL" id="HG937694">
    <property type="protein sequence ID" value="CDP38286.1"/>
    <property type="molecule type" value="Genomic_DNA"/>
</dbReference>
<sequence length="75" mass="8117">MPQGKSGYSPVNGYNSGDVKDFLNSSFKQQSQGGVTYKAQSGGWTTISKSAAPSKTNSIVNDLYRATMRHGKKRN</sequence>
<evidence type="ECO:0000313" key="1">
    <source>
        <dbReference type="EMBL" id="CDP38286.1"/>
    </source>
</evidence>
<protein>
    <submittedName>
        <fullName evidence="1">ARAD1D31284p</fullName>
    </submittedName>
</protein>
<accession>A0A060TGK4</accession>
<reference evidence="1" key="1">
    <citation type="submission" date="2014-02" db="EMBL/GenBank/DDBJ databases">
        <authorList>
            <person name="Genoscope - CEA"/>
        </authorList>
    </citation>
    <scope>NUCLEOTIDE SEQUENCE</scope>
    <source>
        <strain evidence="1">LS3</strain>
    </source>
</reference>
<name>A0A060TGK4_BLAAD</name>
<dbReference type="AlphaFoldDB" id="A0A060TGK4"/>
<proteinExistence type="predicted"/>